<gene>
    <name evidence="1" type="ORF">LOK49_LG02G01067</name>
</gene>
<reference evidence="1 2" key="1">
    <citation type="journal article" date="2022" name="Plant J.">
        <title>Chromosome-level genome of Camellia lanceoleosa provides a valuable resource for understanding genome evolution and self-incompatibility.</title>
        <authorList>
            <person name="Gong W."/>
            <person name="Xiao S."/>
            <person name="Wang L."/>
            <person name="Liao Z."/>
            <person name="Chang Y."/>
            <person name="Mo W."/>
            <person name="Hu G."/>
            <person name="Li W."/>
            <person name="Zhao G."/>
            <person name="Zhu H."/>
            <person name="Hu X."/>
            <person name="Ji K."/>
            <person name="Xiang X."/>
            <person name="Song Q."/>
            <person name="Yuan D."/>
            <person name="Jin S."/>
            <person name="Zhang L."/>
        </authorList>
    </citation>
    <scope>NUCLEOTIDE SEQUENCE [LARGE SCALE GENOMIC DNA]</scope>
    <source>
        <strain evidence="1">SQ_2022a</strain>
    </source>
</reference>
<keyword evidence="2" id="KW-1185">Reference proteome</keyword>
<name>A0ACC0INA1_9ERIC</name>
<organism evidence="1 2">
    <name type="scientific">Camellia lanceoleosa</name>
    <dbReference type="NCBI Taxonomy" id="1840588"/>
    <lineage>
        <taxon>Eukaryota</taxon>
        <taxon>Viridiplantae</taxon>
        <taxon>Streptophyta</taxon>
        <taxon>Embryophyta</taxon>
        <taxon>Tracheophyta</taxon>
        <taxon>Spermatophyta</taxon>
        <taxon>Magnoliopsida</taxon>
        <taxon>eudicotyledons</taxon>
        <taxon>Gunneridae</taxon>
        <taxon>Pentapetalae</taxon>
        <taxon>asterids</taxon>
        <taxon>Ericales</taxon>
        <taxon>Theaceae</taxon>
        <taxon>Camellia</taxon>
    </lineage>
</organism>
<comment type="caution">
    <text evidence="1">The sequence shown here is derived from an EMBL/GenBank/DDBJ whole genome shotgun (WGS) entry which is preliminary data.</text>
</comment>
<evidence type="ECO:0000313" key="1">
    <source>
        <dbReference type="EMBL" id="KAI8025326.1"/>
    </source>
</evidence>
<evidence type="ECO:0000313" key="2">
    <source>
        <dbReference type="Proteomes" id="UP001060215"/>
    </source>
</evidence>
<accession>A0ACC0INA1</accession>
<dbReference type="EMBL" id="CM045760">
    <property type="protein sequence ID" value="KAI8025326.1"/>
    <property type="molecule type" value="Genomic_DNA"/>
</dbReference>
<protein>
    <submittedName>
        <fullName evidence="1">Uncharacterized protein</fullName>
    </submittedName>
</protein>
<sequence length="166" mass="17405">MNLRRQFILVGPRLLSSLRIFKRSGLLKDCNGIKKVVQGTAGVALVGLLGTVRAQGRPLTDFVNQKIVVVGAGSAGFGVFNMAAQAVSRMAGAEASPQFFILDKDGLITMERKGADPAAAPFAKAPGEIEGLGLREEANLVEVVGSPLSLLCLELAVSSMSRWAAP</sequence>
<proteinExistence type="predicted"/>
<dbReference type="Proteomes" id="UP001060215">
    <property type="component" value="Chromosome 3"/>
</dbReference>